<dbReference type="GO" id="GO:0016787">
    <property type="term" value="F:hydrolase activity"/>
    <property type="evidence" value="ECO:0007669"/>
    <property type="project" value="UniProtKB-KW"/>
</dbReference>
<evidence type="ECO:0008006" key="5">
    <source>
        <dbReference type="Google" id="ProtNLM"/>
    </source>
</evidence>
<evidence type="ECO:0000256" key="2">
    <source>
        <dbReference type="SAM" id="Phobius"/>
    </source>
</evidence>
<dbReference type="CDD" id="cd05830">
    <property type="entry name" value="Sortase_E"/>
    <property type="match status" value="1"/>
</dbReference>
<reference evidence="3 4" key="1">
    <citation type="journal article" date="2016" name="Nat. Commun.">
        <title>Thousands of microbial genomes shed light on interconnected biogeochemical processes in an aquifer system.</title>
        <authorList>
            <person name="Anantharaman K."/>
            <person name="Brown C.T."/>
            <person name="Hug L.A."/>
            <person name="Sharon I."/>
            <person name="Castelle C.J."/>
            <person name="Probst A.J."/>
            <person name="Thomas B.C."/>
            <person name="Singh A."/>
            <person name="Wilkins M.J."/>
            <person name="Karaoz U."/>
            <person name="Brodie E.L."/>
            <person name="Williams K.H."/>
            <person name="Hubbard S.S."/>
            <person name="Banfield J.F."/>
        </authorList>
    </citation>
    <scope>NUCLEOTIDE SEQUENCE [LARGE SCALE GENOMIC DNA]</scope>
</reference>
<dbReference type="Gene3D" id="2.40.260.10">
    <property type="entry name" value="Sortase"/>
    <property type="match status" value="1"/>
</dbReference>
<name>A0A1F5HCC6_9BACT</name>
<evidence type="ECO:0000313" key="3">
    <source>
        <dbReference type="EMBL" id="OGE01768.1"/>
    </source>
</evidence>
<dbReference type="AlphaFoldDB" id="A0A1F5HCC6"/>
<dbReference type="NCBIfam" id="TIGR01076">
    <property type="entry name" value="sortase_fam"/>
    <property type="match status" value="1"/>
</dbReference>
<gene>
    <name evidence="3" type="ORF">A2196_02690</name>
</gene>
<accession>A0A1F5HCC6</accession>
<organism evidence="3 4">
    <name type="scientific">Candidatus Curtissbacteria bacterium RIFOXYA1_FULL_41_14</name>
    <dbReference type="NCBI Taxonomy" id="1797737"/>
    <lineage>
        <taxon>Bacteria</taxon>
        <taxon>Candidatus Curtissiibacteriota</taxon>
    </lineage>
</organism>
<feature type="transmembrane region" description="Helical" evidence="2">
    <location>
        <begin position="35"/>
        <end position="56"/>
    </location>
</feature>
<evidence type="ECO:0000313" key="4">
    <source>
        <dbReference type="Proteomes" id="UP000176751"/>
    </source>
</evidence>
<keyword evidence="2" id="KW-0472">Membrane</keyword>
<dbReference type="SUPFAM" id="SSF63817">
    <property type="entry name" value="Sortase"/>
    <property type="match status" value="1"/>
</dbReference>
<dbReference type="InterPro" id="IPR005754">
    <property type="entry name" value="Sortase"/>
</dbReference>
<evidence type="ECO:0000256" key="1">
    <source>
        <dbReference type="ARBA" id="ARBA00022801"/>
    </source>
</evidence>
<dbReference type="InterPro" id="IPR042003">
    <property type="entry name" value="Sortase_E"/>
</dbReference>
<protein>
    <recommendedName>
        <fullName evidence="5">Sortase</fullName>
    </recommendedName>
</protein>
<dbReference type="Proteomes" id="UP000176751">
    <property type="component" value="Unassembled WGS sequence"/>
</dbReference>
<keyword evidence="2" id="KW-1133">Transmembrane helix</keyword>
<dbReference type="Pfam" id="PF04203">
    <property type="entry name" value="Sortase"/>
    <property type="match status" value="1"/>
</dbReference>
<dbReference type="InterPro" id="IPR023365">
    <property type="entry name" value="Sortase_dom-sf"/>
</dbReference>
<proteinExistence type="predicted"/>
<keyword evidence="2" id="KW-0812">Transmembrane</keyword>
<dbReference type="EMBL" id="MFCA01000025">
    <property type="protein sequence ID" value="OGE01768.1"/>
    <property type="molecule type" value="Genomic_DNA"/>
</dbReference>
<comment type="caution">
    <text evidence="3">The sequence shown here is derived from an EMBL/GenBank/DDBJ whole genome shotgun (WGS) entry which is preliminary data.</text>
</comment>
<keyword evidence="1" id="KW-0378">Hydrolase</keyword>
<sequence length="249" mass="27848">MSLAVYIKKPPVYRKPPKVQKQAVYPERKRMGDRFFFSLISLVGLLSLIFALWPYFSWQLTTASRLTAKIDEFPIPTGKVLSASSTLAVNVQVAQDPDGFSYFTTNYKPQGERPQEFQITIPKLEIENAQVQVDNLKFDKSLAHFPGTALPGETGNSFITGHSVLPPFADPKNYRAIFTELSDLEIGDDVYVEINGQRLHFAVQYAKIVDRHDLSVLSPISSTGRNLTLMTCVPPGTNLKRLVVITSLI</sequence>
<dbReference type="STRING" id="1797737.A2196_02690"/>